<sequence>MFNRFPKLAYRYSSANAFNRRATATLAVGILGTACYGYTRRVIHGDSSAGHSDDNADNADYRWLSQTHKDILRTNSRTSDDYPWHPVSEYWANLGKSSGIILCDTAFVTTGYWGDSFHCLTENKNGASDWTVLAGFDSINGPGAHLFLSYNLLATILDNLHDTLKLFLLSDDERKKSSPVERTSESYSEALDRTIKESFLQVDQGLLKDGLDSVFSSSSKAPSIQHLARAFTGSSTLLAFYDSTPRTLKIANVGDGRAVLGRCIRHKDGSQSYEVHVLTREQTVEDPDERKRLDAIYVDPTLKAWFETLERPISRAFGLAALKWSREVQERLHNEYLGDEPLYAHNPKTSGPPPYLTAEPEITTISVKPGDFLVMGSYGLWKSLTSEEAVGLVGLWIERGMLDAPRLTRAYTTDRSGLSKTENNDPAPYTPIPLYVAPYPAPRPADLTFQREDLPVLLTLNELSSIHAEDNTAMFPKTEFLCVDSNAATHLVRNAMGGADRDLTEALTLMHTPRAKRFRNKINATVVLFDDKALTRQSVR</sequence>
<reference evidence="2 3" key="1">
    <citation type="journal article" date="2019" name="Nat. Ecol. Evol.">
        <title>Megaphylogeny resolves global patterns of mushroom evolution.</title>
        <authorList>
            <person name="Varga T."/>
            <person name="Krizsan K."/>
            <person name="Foldi C."/>
            <person name="Dima B."/>
            <person name="Sanchez-Garcia M."/>
            <person name="Sanchez-Ramirez S."/>
            <person name="Szollosi G.J."/>
            <person name="Szarkandi J.G."/>
            <person name="Papp V."/>
            <person name="Albert L."/>
            <person name="Andreopoulos W."/>
            <person name="Angelini C."/>
            <person name="Antonin V."/>
            <person name="Barry K.W."/>
            <person name="Bougher N.L."/>
            <person name="Buchanan P."/>
            <person name="Buyck B."/>
            <person name="Bense V."/>
            <person name="Catcheside P."/>
            <person name="Chovatia M."/>
            <person name="Cooper J."/>
            <person name="Damon W."/>
            <person name="Desjardin D."/>
            <person name="Finy P."/>
            <person name="Geml J."/>
            <person name="Haridas S."/>
            <person name="Hughes K."/>
            <person name="Justo A."/>
            <person name="Karasinski D."/>
            <person name="Kautmanova I."/>
            <person name="Kiss B."/>
            <person name="Kocsube S."/>
            <person name="Kotiranta H."/>
            <person name="LaButti K.M."/>
            <person name="Lechner B.E."/>
            <person name="Liimatainen K."/>
            <person name="Lipzen A."/>
            <person name="Lukacs Z."/>
            <person name="Mihaltcheva S."/>
            <person name="Morgado L.N."/>
            <person name="Niskanen T."/>
            <person name="Noordeloos M.E."/>
            <person name="Ohm R.A."/>
            <person name="Ortiz-Santana B."/>
            <person name="Ovrebo C."/>
            <person name="Racz N."/>
            <person name="Riley R."/>
            <person name="Savchenko A."/>
            <person name="Shiryaev A."/>
            <person name="Soop K."/>
            <person name="Spirin V."/>
            <person name="Szebenyi C."/>
            <person name="Tomsovsky M."/>
            <person name="Tulloss R.E."/>
            <person name="Uehling J."/>
            <person name="Grigoriev I.V."/>
            <person name="Vagvolgyi C."/>
            <person name="Papp T."/>
            <person name="Martin F.M."/>
            <person name="Miettinen O."/>
            <person name="Hibbett D.S."/>
            <person name="Nagy L.G."/>
        </authorList>
    </citation>
    <scope>NUCLEOTIDE SEQUENCE [LARGE SCALE GENOMIC DNA]</scope>
    <source>
        <strain evidence="2 3">CBS 166.37</strain>
    </source>
</reference>
<dbReference type="PANTHER" id="PTHR13832:SF792">
    <property type="entry name" value="GM14286P"/>
    <property type="match status" value="1"/>
</dbReference>
<evidence type="ECO:0000313" key="2">
    <source>
        <dbReference type="EMBL" id="TFK35460.1"/>
    </source>
</evidence>
<gene>
    <name evidence="2" type="ORF">BDQ12DRAFT_688181</name>
</gene>
<dbReference type="GO" id="GO:0005739">
    <property type="term" value="C:mitochondrion"/>
    <property type="evidence" value="ECO:0007669"/>
    <property type="project" value="TreeGrafter"/>
</dbReference>
<dbReference type="PANTHER" id="PTHR13832">
    <property type="entry name" value="PROTEIN PHOSPHATASE 2C"/>
    <property type="match status" value="1"/>
</dbReference>
<protein>
    <submittedName>
        <fullName evidence="2">Phosphatase 2C-like domain-containing protein</fullName>
    </submittedName>
</protein>
<feature type="domain" description="PPM-type phosphatase" evidence="1">
    <location>
        <begin position="87"/>
        <end position="529"/>
    </location>
</feature>
<dbReference type="PROSITE" id="PS51746">
    <property type="entry name" value="PPM_2"/>
    <property type="match status" value="1"/>
</dbReference>
<dbReference type="EMBL" id="ML213621">
    <property type="protein sequence ID" value="TFK35460.1"/>
    <property type="molecule type" value="Genomic_DNA"/>
</dbReference>
<evidence type="ECO:0000259" key="1">
    <source>
        <dbReference type="PROSITE" id="PS51746"/>
    </source>
</evidence>
<dbReference type="Proteomes" id="UP000308652">
    <property type="component" value="Unassembled WGS sequence"/>
</dbReference>
<dbReference type="STRING" id="68775.A0A5C3LRE6"/>
<accession>A0A5C3LRE6</accession>
<dbReference type="InterPro" id="IPR001932">
    <property type="entry name" value="PPM-type_phosphatase-like_dom"/>
</dbReference>
<organism evidence="2 3">
    <name type="scientific">Crucibulum laeve</name>
    <dbReference type="NCBI Taxonomy" id="68775"/>
    <lineage>
        <taxon>Eukaryota</taxon>
        <taxon>Fungi</taxon>
        <taxon>Dikarya</taxon>
        <taxon>Basidiomycota</taxon>
        <taxon>Agaricomycotina</taxon>
        <taxon>Agaricomycetes</taxon>
        <taxon>Agaricomycetidae</taxon>
        <taxon>Agaricales</taxon>
        <taxon>Agaricineae</taxon>
        <taxon>Nidulariaceae</taxon>
        <taxon>Crucibulum</taxon>
    </lineage>
</organism>
<dbReference type="GO" id="GO:0004741">
    <property type="term" value="F:[pyruvate dehydrogenase (acetyl-transferring)]-phosphatase activity"/>
    <property type="evidence" value="ECO:0007669"/>
    <property type="project" value="TreeGrafter"/>
</dbReference>
<dbReference type="PROSITE" id="PS51257">
    <property type="entry name" value="PROKAR_LIPOPROTEIN"/>
    <property type="match status" value="1"/>
</dbReference>
<evidence type="ECO:0000313" key="3">
    <source>
        <dbReference type="Proteomes" id="UP000308652"/>
    </source>
</evidence>
<dbReference type="InterPro" id="IPR015655">
    <property type="entry name" value="PP2C"/>
</dbReference>
<dbReference type="Pfam" id="PF00481">
    <property type="entry name" value="PP2C"/>
    <property type="match status" value="1"/>
</dbReference>
<dbReference type="CDD" id="cd00143">
    <property type="entry name" value="PP2Cc"/>
    <property type="match status" value="1"/>
</dbReference>
<proteinExistence type="predicted"/>
<dbReference type="Gene3D" id="3.60.40.10">
    <property type="entry name" value="PPM-type phosphatase domain"/>
    <property type="match status" value="1"/>
</dbReference>
<dbReference type="OrthoDB" id="420076at2759"/>
<dbReference type="InterPro" id="IPR036457">
    <property type="entry name" value="PPM-type-like_dom_sf"/>
</dbReference>
<dbReference type="AlphaFoldDB" id="A0A5C3LRE6"/>
<name>A0A5C3LRE6_9AGAR</name>
<dbReference type="SMART" id="SM00332">
    <property type="entry name" value="PP2Cc"/>
    <property type="match status" value="1"/>
</dbReference>
<keyword evidence="3" id="KW-1185">Reference proteome</keyword>
<dbReference type="SUPFAM" id="SSF81606">
    <property type="entry name" value="PP2C-like"/>
    <property type="match status" value="1"/>
</dbReference>